<dbReference type="EMBL" id="CP143786">
    <property type="protein sequence ID" value="WVN87820.1"/>
    <property type="molecule type" value="Genomic_DNA"/>
</dbReference>
<evidence type="ECO:0000256" key="3">
    <source>
        <dbReference type="ARBA" id="ARBA00022723"/>
    </source>
</evidence>
<evidence type="ECO:0000313" key="13">
    <source>
        <dbReference type="Proteomes" id="UP000094043"/>
    </source>
</evidence>
<feature type="compositionally biased region" description="Polar residues" evidence="10">
    <location>
        <begin position="274"/>
        <end position="283"/>
    </location>
</feature>
<name>A0AAJ8M0C2_9TREE</name>
<dbReference type="PANTHER" id="PTHR12683:SF13">
    <property type="entry name" value="CDK-ACTIVATING KINASE ASSEMBLY FACTOR MAT1"/>
    <property type="match status" value="1"/>
</dbReference>
<keyword evidence="6" id="KW-0539">Nucleus</keyword>
<comment type="subcellular location">
    <subcellularLocation>
        <location evidence="1">Nucleus</location>
    </subcellularLocation>
</comment>
<evidence type="ECO:0000313" key="12">
    <source>
        <dbReference type="EMBL" id="WVN87820.1"/>
    </source>
</evidence>
<protein>
    <recommendedName>
        <fullName evidence="2">RNA polymerase II transcription factor B subunit 3</fullName>
    </recommendedName>
    <alternativeName>
        <fullName evidence="8">RNA polymerase II transcription factor B 38 kDa subunit</fullName>
    </alternativeName>
    <alternativeName>
        <fullName evidence="7">RNA polymerase II transcription factor B p38 subunit</fullName>
    </alternativeName>
</protein>
<sequence>MSKPVIRKVVQPVQRRPAVSSSKATYKKSGAGGKNSDESYLYVAGVRDPSKRVAEFRTEQDVCPVCHTDRQFNKNLRLLVSPCYHKMCESCIDRLFTLGPEPCPQCNRILRKVNFAHQTFEDLQVEKEVSVRRRMADIFNKRREDFPNDREYDDYLELVEDLAFNLLNEVEVPQTEERIAQWQRQNATVIQANKQKLAEENMSQSQRDELERRVRAERMRLIEEYDRKEKIEDDKVKAQITETLARGDTRKVKEIERQAAEAKDARRKMLEQATRPTDPTTQESKIEHSPLSPSYNGPYVPIPYSNPNIAPWIDWYHLKQDYVDRRSGVLFVRENRDDKVRGGAFNLGQFWEMEIKSAVEGLGVEPTQGATSRPLTAKNSPPRFAITPVKAASHPTLSMVSPCANNFSNSNNAQAGPSTLEWVFRRPAVSEDEPKSTLTRPSPARRIAMARRSTPEPHLSVVMGKAMSVSVGKAELERGLDRVFVKHDQAMIRADGVNTVIFRRQKSSRHHRNPHSPSAQENTMEERISGIVPVATPRTMCQSPALFHRVLEKVCDDGISDVFTDIRTPCMAQSEVQSRYIHFDTFDDYDRLSTFSDGYSTLGTGTFLTDRASPTSFNQVIPPASLDKGKTDDQAAKDNETCARIDDLSARICDMVRQGQEALHAPVPEAIAEEASGSTEADQDVLRKWELRLNDDDASWRLGSAAEQVVTGQGSSVGKKRMRKQQVMGRVHRKAASAQVEGREKATRMVRSRSFQLLMHGGIDVL</sequence>
<feature type="region of interest" description="Disordered" evidence="10">
    <location>
        <begin position="505"/>
        <end position="524"/>
    </location>
</feature>
<evidence type="ECO:0000256" key="5">
    <source>
        <dbReference type="ARBA" id="ARBA00022833"/>
    </source>
</evidence>
<keyword evidence="12" id="KW-0808">Transferase</keyword>
<evidence type="ECO:0000256" key="4">
    <source>
        <dbReference type="ARBA" id="ARBA00022771"/>
    </source>
</evidence>
<evidence type="ECO:0000259" key="11">
    <source>
        <dbReference type="PROSITE" id="PS50089"/>
    </source>
</evidence>
<dbReference type="GO" id="GO:0070985">
    <property type="term" value="C:transcription factor TFIIK complex"/>
    <property type="evidence" value="ECO:0007669"/>
    <property type="project" value="UniProtKB-ARBA"/>
</dbReference>
<dbReference type="InterPro" id="IPR001841">
    <property type="entry name" value="Znf_RING"/>
</dbReference>
<dbReference type="KEGG" id="cdep:91087226"/>
<dbReference type="GO" id="GO:0006289">
    <property type="term" value="P:nucleotide-excision repair"/>
    <property type="evidence" value="ECO:0007669"/>
    <property type="project" value="InterPro"/>
</dbReference>
<feature type="compositionally biased region" description="Basic and acidic residues" evidence="10">
    <location>
        <begin position="259"/>
        <end position="270"/>
    </location>
</feature>
<dbReference type="SMART" id="SM00184">
    <property type="entry name" value="RING"/>
    <property type="match status" value="1"/>
</dbReference>
<keyword evidence="13" id="KW-1185">Reference proteome</keyword>
<dbReference type="NCBIfam" id="TIGR00570">
    <property type="entry name" value="cdk7"/>
    <property type="match status" value="1"/>
</dbReference>
<dbReference type="InterPro" id="IPR015877">
    <property type="entry name" value="MAT1_centre"/>
</dbReference>
<dbReference type="Proteomes" id="UP000094043">
    <property type="component" value="Chromosome 3"/>
</dbReference>
<evidence type="ECO:0000256" key="8">
    <source>
        <dbReference type="ARBA" id="ARBA00033277"/>
    </source>
</evidence>
<keyword evidence="4 9" id="KW-0863">Zinc-finger</keyword>
<evidence type="ECO:0000256" key="10">
    <source>
        <dbReference type="SAM" id="MobiDB-lite"/>
    </source>
</evidence>
<dbReference type="GO" id="GO:0016301">
    <property type="term" value="F:kinase activity"/>
    <property type="evidence" value="ECO:0007669"/>
    <property type="project" value="UniProtKB-KW"/>
</dbReference>
<dbReference type="GeneID" id="91087226"/>
<dbReference type="Pfam" id="PF06391">
    <property type="entry name" value="MAT1"/>
    <property type="match status" value="1"/>
</dbReference>
<dbReference type="GO" id="GO:0008270">
    <property type="term" value="F:zinc ion binding"/>
    <property type="evidence" value="ECO:0007669"/>
    <property type="project" value="UniProtKB-KW"/>
</dbReference>
<proteinExistence type="predicted"/>
<dbReference type="RefSeq" id="XP_066068520.1">
    <property type="nucleotide sequence ID" value="XM_066212423.1"/>
</dbReference>
<evidence type="ECO:0000256" key="9">
    <source>
        <dbReference type="PROSITE-ProRule" id="PRU00175"/>
    </source>
</evidence>
<feature type="region of interest" description="Disordered" evidence="10">
    <location>
        <begin position="259"/>
        <end position="292"/>
    </location>
</feature>
<reference evidence="12" key="1">
    <citation type="submission" date="2016-06" db="EMBL/GenBank/DDBJ databases">
        <authorList>
            <person name="Cuomo C."/>
            <person name="Litvintseva A."/>
            <person name="Heitman J."/>
            <person name="Chen Y."/>
            <person name="Sun S."/>
            <person name="Springer D."/>
            <person name="Dromer F."/>
            <person name="Young S."/>
            <person name="Zeng Q."/>
            <person name="Chapman S."/>
            <person name="Gujja S."/>
            <person name="Saif S."/>
            <person name="Birren B."/>
        </authorList>
    </citation>
    <scope>NUCLEOTIDE SEQUENCE</scope>
    <source>
        <strain evidence="12">CBS 7841</strain>
    </source>
</reference>
<dbReference type="InterPro" id="IPR013083">
    <property type="entry name" value="Znf_RING/FYVE/PHD"/>
</dbReference>
<dbReference type="InterPro" id="IPR004575">
    <property type="entry name" value="MAT1/Tfb3"/>
</dbReference>
<gene>
    <name evidence="12" type="ORF">L203_103015</name>
</gene>
<evidence type="ECO:0000256" key="1">
    <source>
        <dbReference type="ARBA" id="ARBA00004123"/>
    </source>
</evidence>
<dbReference type="InterPro" id="IPR017907">
    <property type="entry name" value="Znf_RING_CS"/>
</dbReference>
<feature type="region of interest" description="Disordered" evidence="10">
    <location>
        <begin position="12"/>
        <end position="34"/>
    </location>
</feature>
<evidence type="ECO:0000256" key="6">
    <source>
        <dbReference type="ARBA" id="ARBA00023242"/>
    </source>
</evidence>
<keyword evidence="5" id="KW-0862">Zinc</keyword>
<reference evidence="12" key="2">
    <citation type="journal article" date="2022" name="Elife">
        <title>Obligate sexual reproduction of a homothallic fungus closely related to the Cryptococcus pathogenic species complex.</title>
        <authorList>
            <person name="Passer A.R."/>
            <person name="Clancey S.A."/>
            <person name="Shea T."/>
            <person name="David-Palma M."/>
            <person name="Averette A.F."/>
            <person name="Boekhout T."/>
            <person name="Porcel B.M."/>
            <person name="Nowrousian M."/>
            <person name="Cuomo C.A."/>
            <person name="Sun S."/>
            <person name="Heitman J."/>
            <person name="Coelho M.A."/>
        </authorList>
    </citation>
    <scope>NUCLEOTIDE SEQUENCE</scope>
    <source>
        <strain evidence="12">CBS 7841</strain>
    </source>
</reference>
<keyword evidence="12" id="KW-0418">Kinase</keyword>
<feature type="compositionally biased region" description="Basic residues" evidence="10">
    <location>
        <begin position="505"/>
        <end position="514"/>
    </location>
</feature>
<dbReference type="Gene3D" id="3.30.40.10">
    <property type="entry name" value="Zinc/RING finger domain, C3HC4 (zinc finger)"/>
    <property type="match status" value="1"/>
</dbReference>
<dbReference type="AlphaFoldDB" id="A0AAJ8M0C2"/>
<feature type="domain" description="RING-type" evidence="11">
    <location>
        <begin position="63"/>
        <end position="107"/>
    </location>
</feature>
<organism evidence="12 13">
    <name type="scientific">Cryptococcus depauperatus CBS 7841</name>
    <dbReference type="NCBI Taxonomy" id="1295531"/>
    <lineage>
        <taxon>Eukaryota</taxon>
        <taxon>Fungi</taxon>
        <taxon>Dikarya</taxon>
        <taxon>Basidiomycota</taxon>
        <taxon>Agaricomycotina</taxon>
        <taxon>Tremellomycetes</taxon>
        <taxon>Tremellales</taxon>
        <taxon>Cryptococcaceae</taxon>
        <taxon>Cryptococcus</taxon>
    </lineage>
</organism>
<reference evidence="12" key="3">
    <citation type="submission" date="2024-01" db="EMBL/GenBank/DDBJ databases">
        <authorList>
            <person name="Coelho M.A."/>
            <person name="David-Palma M."/>
            <person name="Shea T."/>
            <person name="Sun S."/>
            <person name="Cuomo C.A."/>
            <person name="Heitman J."/>
        </authorList>
    </citation>
    <scope>NUCLEOTIDE SEQUENCE</scope>
    <source>
        <strain evidence="12">CBS 7841</strain>
    </source>
</reference>
<dbReference type="PROSITE" id="PS00518">
    <property type="entry name" value="ZF_RING_1"/>
    <property type="match status" value="1"/>
</dbReference>
<evidence type="ECO:0000256" key="7">
    <source>
        <dbReference type="ARBA" id="ARBA00029873"/>
    </source>
</evidence>
<dbReference type="GO" id="GO:0061575">
    <property type="term" value="F:cyclin-dependent protein serine/threonine kinase activator activity"/>
    <property type="evidence" value="ECO:0007669"/>
    <property type="project" value="InterPro"/>
</dbReference>
<accession>A0AAJ8M0C2</accession>
<dbReference type="PANTHER" id="PTHR12683">
    <property type="entry name" value="CDK-ACTIVATING KINASE ASSEMBLY FACTOR MAT1"/>
    <property type="match status" value="1"/>
</dbReference>
<dbReference type="PROSITE" id="PS50089">
    <property type="entry name" value="ZF_RING_2"/>
    <property type="match status" value="1"/>
</dbReference>
<dbReference type="Pfam" id="PF17121">
    <property type="entry name" value="zf-C3HC4_5"/>
    <property type="match status" value="1"/>
</dbReference>
<evidence type="ECO:0000256" key="2">
    <source>
        <dbReference type="ARBA" id="ARBA00022257"/>
    </source>
</evidence>
<dbReference type="FunFam" id="3.30.40.10:FF:000037">
    <property type="entry name" value="Cdk-activating kinase assembly factor MAT1, centre"/>
    <property type="match status" value="1"/>
</dbReference>
<dbReference type="GO" id="GO:0006357">
    <property type="term" value="P:regulation of transcription by RNA polymerase II"/>
    <property type="evidence" value="ECO:0007669"/>
    <property type="project" value="TreeGrafter"/>
</dbReference>
<dbReference type="SUPFAM" id="SSF57850">
    <property type="entry name" value="RING/U-box"/>
    <property type="match status" value="1"/>
</dbReference>
<keyword evidence="3" id="KW-0479">Metal-binding</keyword>